<protein>
    <submittedName>
        <fullName evidence="2">Kinase-like protein</fullName>
    </submittedName>
</protein>
<dbReference type="InterPro" id="IPR000719">
    <property type="entry name" value="Prot_kinase_dom"/>
</dbReference>
<feature type="domain" description="Protein kinase" evidence="1">
    <location>
        <begin position="1"/>
        <end position="270"/>
    </location>
</feature>
<dbReference type="EMBL" id="KV407463">
    <property type="protein sequence ID" value="KZF20457.1"/>
    <property type="molecule type" value="Genomic_DNA"/>
</dbReference>
<organism evidence="2 3">
    <name type="scientific">Xylona heveae (strain CBS 132557 / TC161)</name>
    <dbReference type="NCBI Taxonomy" id="1328760"/>
    <lineage>
        <taxon>Eukaryota</taxon>
        <taxon>Fungi</taxon>
        <taxon>Dikarya</taxon>
        <taxon>Ascomycota</taxon>
        <taxon>Pezizomycotina</taxon>
        <taxon>Xylonomycetes</taxon>
        <taxon>Xylonales</taxon>
        <taxon>Xylonaceae</taxon>
        <taxon>Xylona</taxon>
    </lineage>
</organism>
<dbReference type="CDD" id="cd00180">
    <property type="entry name" value="PKc"/>
    <property type="match status" value="1"/>
</dbReference>
<dbReference type="GO" id="GO:0004674">
    <property type="term" value="F:protein serine/threonine kinase activity"/>
    <property type="evidence" value="ECO:0007669"/>
    <property type="project" value="TreeGrafter"/>
</dbReference>
<dbReference type="Gene3D" id="1.10.510.10">
    <property type="entry name" value="Transferase(Phosphotransferase) domain 1"/>
    <property type="match status" value="1"/>
</dbReference>
<proteinExistence type="predicted"/>
<dbReference type="GO" id="GO:0005634">
    <property type="term" value="C:nucleus"/>
    <property type="evidence" value="ECO:0007669"/>
    <property type="project" value="TreeGrafter"/>
</dbReference>
<dbReference type="OMA" id="HPRIICY"/>
<keyword evidence="2" id="KW-0808">Transferase</keyword>
<evidence type="ECO:0000259" key="1">
    <source>
        <dbReference type="PROSITE" id="PS50011"/>
    </source>
</evidence>
<reference evidence="2 3" key="1">
    <citation type="journal article" date="2016" name="Fungal Biol.">
        <title>The genome of Xylona heveae provides a window into fungal endophytism.</title>
        <authorList>
            <person name="Gazis R."/>
            <person name="Kuo A."/>
            <person name="Riley R."/>
            <person name="LaButti K."/>
            <person name="Lipzen A."/>
            <person name="Lin J."/>
            <person name="Amirebrahimi M."/>
            <person name="Hesse C.N."/>
            <person name="Spatafora J.W."/>
            <person name="Henrissat B."/>
            <person name="Hainaut M."/>
            <person name="Grigoriev I.V."/>
            <person name="Hibbett D.S."/>
        </authorList>
    </citation>
    <scope>NUCLEOTIDE SEQUENCE [LARGE SCALE GENOMIC DNA]</scope>
    <source>
        <strain evidence="2 3">TC161</strain>
    </source>
</reference>
<dbReference type="GO" id="GO:0044773">
    <property type="term" value="P:mitotic DNA damage checkpoint signaling"/>
    <property type="evidence" value="ECO:0007669"/>
    <property type="project" value="TreeGrafter"/>
</dbReference>
<keyword evidence="2" id="KW-0418">Kinase</keyword>
<dbReference type="GeneID" id="28900728"/>
<gene>
    <name evidence="2" type="ORF">L228DRAFT_273064</name>
</gene>
<dbReference type="Proteomes" id="UP000076632">
    <property type="component" value="Unassembled WGS sequence"/>
</dbReference>
<name>A0A165AH13_XYLHT</name>
<dbReference type="SUPFAM" id="SSF56112">
    <property type="entry name" value="Protein kinase-like (PK-like)"/>
    <property type="match status" value="1"/>
</dbReference>
<dbReference type="RefSeq" id="XP_018186012.1">
    <property type="nucleotide sequence ID" value="XM_018335591.1"/>
</dbReference>
<dbReference type="PROSITE" id="PS50011">
    <property type="entry name" value="PROTEIN_KINASE_DOM"/>
    <property type="match status" value="1"/>
</dbReference>
<sequence length="270" mass="30493">DPVPYEPFLNKPLSQGSTSLIAKISPGVVIKYPRYSWWHSEAPGTQPMVKAMKDSFKVERQLLEILGSHPRIIRYIGVSKEPRGLLFAEASEGNLQDYIDKHNDSINLHVRLKWCFQTTEAIHYIHQKGMIHSNLRPENFLLHSYSPDEPELLLCDFGGSTNGTIDGGHLPDSGFFDSRKPYKSSEAMDIFSLGSVFYTIMTGHWPYRSPGPFSSVAERNEYGDMVDGHFQSQKYPPVDGLIGGAVIRGCWTERYSNVGALIRDQHLSYI</sequence>
<dbReference type="InterPro" id="IPR011009">
    <property type="entry name" value="Kinase-like_dom_sf"/>
</dbReference>
<dbReference type="GO" id="GO:0005737">
    <property type="term" value="C:cytoplasm"/>
    <property type="evidence" value="ECO:0007669"/>
    <property type="project" value="TreeGrafter"/>
</dbReference>
<dbReference type="OrthoDB" id="1668230at2759"/>
<dbReference type="PANTHER" id="PTHR44167">
    <property type="entry name" value="OVARIAN-SPECIFIC SERINE/THREONINE-PROTEIN KINASE LOK-RELATED"/>
    <property type="match status" value="1"/>
</dbReference>
<keyword evidence="3" id="KW-1185">Reference proteome</keyword>
<evidence type="ECO:0000313" key="2">
    <source>
        <dbReference type="EMBL" id="KZF20457.1"/>
    </source>
</evidence>
<dbReference type="Pfam" id="PF00069">
    <property type="entry name" value="Pkinase"/>
    <property type="match status" value="1"/>
</dbReference>
<accession>A0A165AH13</accession>
<dbReference type="InParanoid" id="A0A165AH13"/>
<dbReference type="STRING" id="1328760.A0A165AH13"/>
<feature type="non-terminal residue" evidence="2">
    <location>
        <position position="1"/>
    </location>
</feature>
<evidence type="ECO:0000313" key="3">
    <source>
        <dbReference type="Proteomes" id="UP000076632"/>
    </source>
</evidence>
<dbReference type="PANTHER" id="PTHR44167:SF24">
    <property type="entry name" value="SERINE_THREONINE-PROTEIN KINASE CHK2"/>
    <property type="match status" value="1"/>
</dbReference>
<dbReference type="GO" id="GO:0005524">
    <property type="term" value="F:ATP binding"/>
    <property type="evidence" value="ECO:0007669"/>
    <property type="project" value="InterPro"/>
</dbReference>
<dbReference type="AlphaFoldDB" id="A0A165AH13"/>